<dbReference type="AlphaFoldDB" id="A0A9X3LCZ9"/>
<name>A0A9X3LCZ9_9BACI</name>
<dbReference type="InterPro" id="IPR001509">
    <property type="entry name" value="Epimerase_deHydtase"/>
</dbReference>
<keyword evidence="3" id="KW-1185">Reference proteome</keyword>
<dbReference type="Pfam" id="PF01370">
    <property type="entry name" value="Epimerase"/>
    <property type="match status" value="1"/>
</dbReference>
<dbReference type="EMBL" id="JAMKBI010000019">
    <property type="protein sequence ID" value="MCZ8535315.1"/>
    <property type="molecule type" value="Genomic_DNA"/>
</dbReference>
<sequence>MKMLILGATGFLGSMLFGLALKTQDIFVQGTSRYANENRNIVQVDVTDKLSLEKVIKHLEPEVVIWSLMNGEKEDVLIDKGLINLLTVIKKETKLIFLSTDALFVDGAGNYMESAQIGSLPKETPLHTYVNAKRNAENIIKTRHLNHVILRTGPLYGEDYNRNIEQRTERMLKLLKNGEQPKAASNLYKTFVHVEDLSKAIFEISRNEFTGILHMGPMQKESYYSFYVKRLLQLGFDNHAIRAYLIEEGDNSHLPLDTSLNTQKANHLLKTTFRNV</sequence>
<dbReference type="InterPro" id="IPR036291">
    <property type="entry name" value="NAD(P)-bd_dom_sf"/>
</dbReference>
<evidence type="ECO:0000259" key="1">
    <source>
        <dbReference type="Pfam" id="PF01370"/>
    </source>
</evidence>
<gene>
    <name evidence="2" type="ORF">M9R61_18595</name>
</gene>
<dbReference type="PANTHER" id="PTHR43242">
    <property type="entry name" value="NAD(P)-BINDING ROSSMANN-FOLD SUPERFAMILY PROTEIN"/>
    <property type="match status" value="1"/>
</dbReference>
<feature type="domain" description="NAD-dependent epimerase/dehydratase" evidence="1">
    <location>
        <begin position="3"/>
        <end position="207"/>
    </location>
</feature>
<dbReference type="RefSeq" id="WP_269923302.1">
    <property type="nucleotide sequence ID" value="NZ_JAMKBI010000019.1"/>
</dbReference>
<dbReference type="PANTHER" id="PTHR43242:SF1">
    <property type="entry name" value="NAD(P)-BINDING ROSSMANN-FOLD SUPERFAMILY PROTEIN"/>
    <property type="match status" value="1"/>
</dbReference>
<dbReference type="Gene3D" id="3.40.50.720">
    <property type="entry name" value="NAD(P)-binding Rossmann-like Domain"/>
    <property type="match status" value="1"/>
</dbReference>
<evidence type="ECO:0000313" key="3">
    <source>
        <dbReference type="Proteomes" id="UP001152172"/>
    </source>
</evidence>
<proteinExistence type="predicted"/>
<dbReference type="Gene3D" id="3.90.25.10">
    <property type="entry name" value="UDP-galactose 4-epimerase, domain 1"/>
    <property type="match status" value="1"/>
</dbReference>
<organism evidence="2 3">
    <name type="scientific">Psychrobacillus psychrodurans</name>
    <dbReference type="NCBI Taxonomy" id="126157"/>
    <lineage>
        <taxon>Bacteria</taxon>
        <taxon>Bacillati</taxon>
        <taxon>Bacillota</taxon>
        <taxon>Bacilli</taxon>
        <taxon>Bacillales</taxon>
        <taxon>Bacillaceae</taxon>
        <taxon>Psychrobacillus</taxon>
    </lineage>
</organism>
<reference evidence="2" key="1">
    <citation type="submission" date="2022-05" db="EMBL/GenBank/DDBJ databases">
        <authorList>
            <person name="Colautti A."/>
            <person name="Iacumin L."/>
        </authorList>
    </citation>
    <scope>NUCLEOTIDE SEQUENCE</scope>
    <source>
        <strain evidence="2">DSM 30747</strain>
    </source>
</reference>
<accession>A0A9X3LCZ9</accession>
<dbReference type="SUPFAM" id="SSF51735">
    <property type="entry name" value="NAD(P)-binding Rossmann-fold domains"/>
    <property type="match status" value="1"/>
</dbReference>
<comment type="caution">
    <text evidence="2">The sequence shown here is derived from an EMBL/GenBank/DDBJ whole genome shotgun (WGS) entry which is preliminary data.</text>
</comment>
<evidence type="ECO:0000313" key="2">
    <source>
        <dbReference type="EMBL" id="MCZ8535315.1"/>
    </source>
</evidence>
<protein>
    <submittedName>
        <fullName evidence="2">Sugar nucleotide-binding protein</fullName>
    </submittedName>
</protein>
<dbReference type="Proteomes" id="UP001152172">
    <property type="component" value="Unassembled WGS sequence"/>
</dbReference>